<gene>
    <name evidence="1" type="ORF">I553_10416</name>
</gene>
<name>X7ZI66_MYCXE</name>
<organism evidence="1">
    <name type="scientific">Mycobacterium xenopi 4042</name>
    <dbReference type="NCBI Taxonomy" id="1299334"/>
    <lineage>
        <taxon>Bacteria</taxon>
        <taxon>Bacillati</taxon>
        <taxon>Actinomycetota</taxon>
        <taxon>Actinomycetes</taxon>
        <taxon>Mycobacteriales</taxon>
        <taxon>Mycobacteriaceae</taxon>
        <taxon>Mycobacterium</taxon>
    </lineage>
</organism>
<reference evidence="1" key="1">
    <citation type="submission" date="2014-01" db="EMBL/GenBank/DDBJ databases">
        <authorList>
            <person name="Brown-Elliot B."/>
            <person name="Wallace R."/>
            <person name="Lenaerts A."/>
            <person name="Ordway D."/>
            <person name="DeGroote M.A."/>
            <person name="Parker T."/>
            <person name="Sizemore C."/>
            <person name="Tallon L.J."/>
            <person name="Sadzewicz L.K."/>
            <person name="Sengamalay N."/>
            <person name="Fraser C.M."/>
            <person name="Hine E."/>
            <person name="Shefchek K.A."/>
            <person name="Das S.P."/>
            <person name="Tettelin H."/>
        </authorList>
    </citation>
    <scope>NUCLEOTIDE SEQUENCE [LARGE SCALE GENOMIC DNA]</scope>
    <source>
        <strain evidence="1">4042</strain>
    </source>
</reference>
<sequence>MHALIFTAVYSRHMFVWLTFNQTLEAIVAGCEAPGSSLAVSSRC</sequence>
<dbReference type="EMBL" id="JAOB01000073">
    <property type="protein sequence ID" value="EUA19257.1"/>
    <property type="molecule type" value="Genomic_DNA"/>
</dbReference>
<dbReference type="AlphaFoldDB" id="X7ZI66"/>
<accession>X7ZI66</accession>
<evidence type="ECO:0000313" key="1">
    <source>
        <dbReference type="EMBL" id="EUA19257.1"/>
    </source>
</evidence>
<comment type="caution">
    <text evidence="1">The sequence shown here is derived from an EMBL/GenBank/DDBJ whole genome shotgun (WGS) entry which is preliminary data.</text>
</comment>
<dbReference type="PATRIC" id="fig|1299334.3.peg.8016"/>
<protein>
    <submittedName>
        <fullName evidence="1">Integrase catalytic region domain protein</fullName>
    </submittedName>
</protein>
<proteinExistence type="predicted"/>